<dbReference type="Proteomes" id="UP000075476">
    <property type="component" value="Unassembled WGS sequence"/>
</dbReference>
<gene>
    <name evidence="1" type="ORF">AT268_31535</name>
</gene>
<proteinExistence type="predicted"/>
<evidence type="ECO:0000313" key="1">
    <source>
        <dbReference type="EMBL" id="KXY51040.1"/>
    </source>
</evidence>
<evidence type="ECO:0000313" key="2">
    <source>
        <dbReference type="Proteomes" id="UP000075476"/>
    </source>
</evidence>
<name>A0A9X0MJW9_BACCE</name>
<organism evidence="1 2">
    <name type="scientific">Bacillus cereus</name>
    <dbReference type="NCBI Taxonomy" id="1396"/>
    <lineage>
        <taxon>Bacteria</taxon>
        <taxon>Bacillati</taxon>
        <taxon>Bacillota</taxon>
        <taxon>Bacilli</taxon>
        <taxon>Bacillales</taxon>
        <taxon>Bacillaceae</taxon>
        <taxon>Bacillus</taxon>
        <taxon>Bacillus cereus group</taxon>
    </lineage>
</organism>
<dbReference type="EMBL" id="LOMO01000001">
    <property type="protein sequence ID" value="KXY51040.1"/>
    <property type="molecule type" value="Genomic_DNA"/>
</dbReference>
<reference evidence="1 2" key="1">
    <citation type="submission" date="2015-12" db="EMBL/GenBank/DDBJ databases">
        <title>Bacillus cereus Group isolate.</title>
        <authorList>
            <person name="Kovac J."/>
        </authorList>
    </citation>
    <scope>NUCLEOTIDE SEQUENCE [LARGE SCALE GENOMIC DNA]</scope>
    <source>
        <strain evidence="1 2">FSL K6-0073</strain>
    </source>
</reference>
<protein>
    <submittedName>
        <fullName evidence="1">Uncharacterized protein</fullName>
    </submittedName>
</protein>
<dbReference type="AlphaFoldDB" id="A0A9X0MJW9"/>
<sequence length="167" mass="19630">MIGEVEWINMYLSGMRKKITDLLKMAKDKYEGELVLLPLGCVEKEMPMDRYLIAQVFEVNIVENYVEIVYDFDGCTELSEVITVEQFDKHVELLELNNSLREIALRLLFGIKIDINACTNDYIVEFRESRLIDETPLNYLINKGYYVRKSMLEKDTYHISKTKRKGI</sequence>
<comment type="caution">
    <text evidence="1">The sequence shown here is derived from an EMBL/GenBank/DDBJ whole genome shotgun (WGS) entry which is preliminary data.</text>
</comment>
<accession>A0A9X0MJW9</accession>